<evidence type="ECO:0000256" key="9">
    <source>
        <dbReference type="ARBA" id="ARBA00022801"/>
    </source>
</evidence>
<keyword evidence="7" id="KW-0479">Metal-binding</keyword>
<evidence type="ECO:0000256" key="13">
    <source>
        <dbReference type="ARBA" id="ARBA00023157"/>
    </source>
</evidence>
<keyword evidence="12" id="KW-0865">Zymogen</keyword>
<dbReference type="InterPro" id="IPR036990">
    <property type="entry name" value="M14A-like_propep"/>
</dbReference>
<sequence length="419" mass="47273">MKGLLVFAALLAAAFSKETFVGNQVLRIFVANEADVEKVKELEELQELQLDFWRGPGGQDVPTDVRVPFTSLQAVKIFLESNGIRYSILIDDLQTLVDEEQTQMICQHFMPQSLETFNYASYHTLDEIYNFMDLLVAANPNLVSKIQIGNSYEGRPLYVLKFSTGGTKRPAIWIDTGIHSREWVTQASGVWFAKKIVDSYGTDPSLTSILDNLDIFLEIVTNPDGFAFTHTKNRMWRKTRSINSGSACIGVDPNRNWDAGFGGSGASSNPCSETYRGPYANSEREVKAIVDFVKSHGNIKTFISIHSYSQLLLYPYGYTKTRASDYQELDNIAKAAVTALSSLYDTQYRYGSIITTIYQASGGTVDWTYNQGIKYSFTFELRDRGRYGFLLPANQIIPTAEETWLALMTIMEYTRDHPY</sequence>
<evidence type="ECO:0000256" key="15">
    <source>
        <dbReference type="ARBA" id="ARBA00039144"/>
    </source>
</evidence>
<evidence type="ECO:0000256" key="5">
    <source>
        <dbReference type="ARBA" id="ARBA00022645"/>
    </source>
</evidence>
<protein>
    <recommendedName>
        <fullName evidence="16">Carboxypeptidase A1</fullName>
        <ecNumber evidence="15">3.4.17.1</ecNumber>
    </recommendedName>
</protein>
<keyword evidence="8 18" id="KW-0732">Signal</keyword>
<dbReference type="PANTHER" id="PTHR11705">
    <property type="entry name" value="PROTEASE FAMILY M14 CARBOXYPEPTIDASE A,B"/>
    <property type="match status" value="1"/>
</dbReference>
<dbReference type="STRING" id="8469.M7AG89"/>
<dbReference type="GO" id="GO:0004181">
    <property type="term" value="F:metallocarboxypeptidase activity"/>
    <property type="evidence" value="ECO:0007669"/>
    <property type="project" value="UniProtKB-EC"/>
</dbReference>
<comment type="subcellular location">
    <subcellularLocation>
        <location evidence="2">Secreted</location>
    </subcellularLocation>
</comment>
<dbReference type="EC" id="3.4.17.1" evidence="15"/>
<evidence type="ECO:0000256" key="14">
    <source>
        <dbReference type="ARBA" id="ARBA00036253"/>
    </source>
</evidence>
<feature type="domain" description="Peptidase M14" evidence="19">
    <location>
        <begin position="121"/>
        <end position="414"/>
    </location>
</feature>
<dbReference type="InterPro" id="IPR003146">
    <property type="entry name" value="M14A_act_pep"/>
</dbReference>
<comment type="cofactor">
    <cofactor evidence="1">
        <name>Zn(2+)</name>
        <dbReference type="ChEBI" id="CHEBI:29105"/>
    </cofactor>
</comment>
<dbReference type="Gene3D" id="3.40.630.10">
    <property type="entry name" value="Zn peptidases"/>
    <property type="match status" value="1"/>
</dbReference>
<dbReference type="eggNOG" id="KOG2650">
    <property type="taxonomic scope" value="Eukaryota"/>
</dbReference>
<proteinExistence type="inferred from homology"/>
<evidence type="ECO:0000256" key="8">
    <source>
        <dbReference type="ARBA" id="ARBA00022729"/>
    </source>
</evidence>
<feature type="chain" id="PRO_5004079381" description="Carboxypeptidase A1" evidence="18">
    <location>
        <begin position="17"/>
        <end position="419"/>
    </location>
</feature>
<dbReference type="CDD" id="cd03870">
    <property type="entry name" value="M14_CPA"/>
    <property type="match status" value="1"/>
</dbReference>
<keyword evidence="11" id="KW-0482">Metalloprotease</keyword>
<dbReference type="SUPFAM" id="SSF53187">
    <property type="entry name" value="Zn-dependent exopeptidases"/>
    <property type="match status" value="1"/>
</dbReference>
<dbReference type="Gene3D" id="3.30.70.340">
    <property type="entry name" value="Metallocarboxypeptidase-like"/>
    <property type="match status" value="1"/>
</dbReference>
<dbReference type="PROSITE" id="PS00133">
    <property type="entry name" value="CARBOXYPEPT_ZN_2"/>
    <property type="match status" value="1"/>
</dbReference>
<dbReference type="GO" id="GO:0008270">
    <property type="term" value="F:zinc ion binding"/>
    <property type="evidence" value="ECO:0007669"/>
    <property type="project" value="InterPro"/>
</dbReference>
<dbReference type="FunFam" id="3.30.70.340:FF:000001">
    <property type="entry name" value="Carboxypeptidase A5"/>
    <property type="match status" value="1"/>
</dbReference>
<dbReference type="PANTHER" id="PTHR11705:SF94">
    <property type="entry name" value="CARBOXYPEPTIDASE A1"/>
    <property type="match status" value="1"/>
</dbReference>
<dbReference type="Proteomes" id="UP000031443">
    <property type="component" value="Unassembled WGS sequence"/>
</dbReference>
<keyword evidence="4" id="KW-0964">Secreted</keyword>
<feature type="signal peptide" evidence="18">
    <location>
        <begin position="1"/>
        <end position="16"/>
    </location>
</feature>
<dbReference type="AlphaFoldDB" id="M7AG89"/>
<dbReference type="PROSITE" id="PS00132">
    <property type="entry name" value="CARBOXYPEPT_ZN_1"/>
    <property type="match status" value="1"/>
</dbReference>
<dbReference type="Pfam" id="PF00246">
    <property type="entry name" value="Peptidase_M14"/>
    <property type="match status" value="1"/>
</dbReference>
<evidence type="ECO:0000256" key="4">
    <source>
        <dbReference type="ARBA" id="ARBA00022525"/>
    </source>
</evidence>
<keyword evidence="13" id="KW-1015">Disulfide bond</keyword>
<keyword evidence="21" id="KW-1185">Reference proteome</keyword>
<evidence type="ECO:0000256" key="18">
    <source>
        <dbReference type="SAM" id="SignalP"/>
    </source>
</evidence>
<evidence type="ECO:0000259" key="19">
    <source>
        <dbReference type="PROSITE" id="PS52035"/>
    </source>
</evidence>
<dbReference type="SUPFAM" id="SSF54897">
    <property type="entry name" value="Protease propeptides/inhibitors"/>
    <property type="match status" value="1"/>
</dbReference>
<dbReference type="SMART" id="SM00631">
    <property type="entry name" value="Zn_pept"/>
    <property type="match status" value="1"/>
</dbReference>
<evidence type="ECO:0000256" key="3">
    <source>
        <dbReference type="ARBA" id="ARBA00005988"/>
    </source>
</evidence>
<keyword evidence="5 20" id="KW-0121">Carboxypeptidase</keyword>
<dbReference type="MEROPS" id="M14.001"/>
<dbReference type="GO" id="GO:0005615">
    <property type="term" value="C:extracellular space"/>
    <property type="evidence" value="ECO:0007669"/>
    <property type="project" value="TreeGrafter"/>
</dbReference>
<dbReference type="InterPro" id="IPR057246">
    <property type="entry name" value="CARBOXYPEPT_ZN_1"/>
</dbReference>
<dbReference type="InterPro" id="IPR057247">
    <property type="entry name" value="CARBOXYPEPT_ZN_2"/>
</dbReference>
<reference evidence="21" key="1">
    <citation type="journal article" date="2013" name="Nat. Genet.">
        <title>The draft genomes of soft-shell turtle and green sea turtle yield insights into the development and evolution of the turtle-specific body plan.</title>
        <authorList>
            <person name="Wang Z."/>
            <person name="Pascual-Anaya J."/>
            <person name="Zadissa A."/>
            <person name="Li W."/>
            <person name="Niimura Y."/>
            <person name="Huang Z."/>
            <person name="Li C."/>
            <person name="White S."/>
            <person name="Xiong Z."/>
            <person name="Fang D."/>
            <person name="Wang B."/>
            <person name="Ming Y."/>
            <person name="Chen Y."/>
            <person name="Zheng Y."/>
            <person name="Kuraku S."/>
            <person name="Pignatelli M."/>
            <person name="Herrero J."/>
            <person name="Beal K."/>
            <person name="Nozawa M."/>
            <person name="Li Q."/>
            <person name="Wang J."/>
            <person name="Zhang H."/>
            <person name="Yu L."/>
            <person name="Shigenobu S."/>
            <person name="Wang J."/>
            <person name="Liu J."/>
            <person name="Flicek P."/>
            <person name="Searle S."/>
            <person name="Wang J."/>
            <person name="Kuratani S."/>
            <person name="Yin Y."/>
            <person name="Aken B."/>
            <person name="Zhang G."/>
            <person name="Irie N."/>
        </authorList>
    </citation>
    <scope>NUCLEOTIDE SEQUENCE [LARGE SCALE GENOMIC DNA]</scope>
</reference>
<organism evidence="20 21">
    <name type="scientific">Chelonia mydas</name>
    <name type="common">Green sea-turtle</name>
    <name type="synonym">Chelonia agassizi</name>
    <dbReference type="NCBI Taxonomy" id="8469"/>
    <lineage>
        <taxon>Eukaryota</taxon>
        <taxon>Metazoa</taxon>
        <taxon>Chordata</taxon>
        <taxon>Craniata</taxon>
        <taxon>Vertebrata</taxon>
        <taxon>Euteleostomi</taxon>
        <taxon>Archelosauria</taxon>
        <taxon>Testudinata</taxon>
        <taxon>Testudines</taxon>
        <taxon>Cryptodira</taxon>
        <taxon>Durocryptodira</taxon>
        <taxon>Americhelydia</taxon>
        <taxon>Chelonioidea</taxon>
        <taxon>Cheloniidae</taxon>
        <taxon>Chelonia</taxon>
    </lineage>
</organism>
<keyword evidence="9" id="KW-0378">Hydrolase</keyword>
<dbReference type="Pfam" id="PF02244">
    <property type="entry name" value="Propep_M14"/>
    <property type="match status" value="1"/>
</dbReference>
<keyword evidence="6" id="KW-0645">Protease</keyword>
<feature type="active site" description="Proton donor/acceptor" evidence="17">
    <location>
        <position position="380"/>
    </location>
</feature>
<dbReference type="GO" id="GO:0006508">
    <property type="term" value="P:proteolysis"/>
    <property type="evidence" value="ECO:0007669"/>
    <property type="project" value="UniProtKB-KW"/>
</dbReference>
<comment type="catalytic activity">
    <reaction evidence="14">
        <text>Release of a C-terminal amino acid, but little or no action with -Asp, -Glu, -Arg, -Lys or -Pro.</text>
        <dbReference type="EC" id="3.4.17.1"/>
    </reaction>
</comment>
<dbReference type="FunFam" id="3.40.630.10:FF:000132">
    <property type="entry name" value="Carboxypeptidase A1"/>
    <property type="match status" value="1"/>
</dbReference>
<dbReference type="InterPro" id="IPR034248">
    <property type="entry name" value="CPA_M14_CPD"/>
</dbReference>
<name>M7AG89_CHEMY</name>
<evidence type="ECO:0000256" key="16">
    <source>
        <dbReference type="ARBA" id="ARBA00040642"/>
    </source>
</evidence>
<evidence type="ECO:0000256" key="7">
    <source>
        <dbReference type="ARBA" id="ARBA00022723"/>
    </source>
</evidence>
<dbReference type="EMBL" id="KB605877">
    <property type="protein sequence ID" value="EMP23901.1"/>
    <property type="molecule type" value="Genomic_DNA"/>
</dbReference>
<evidence type="ECO:0000256" key="10">
    <source>
        <dbReference type="ARBA" id="ARBA00022833"/>
    </source>
</evidence>
<gene>
    <name evidence="20" type="ORF">UY3_19037</name>
</gene>
<evidence type="ECO:0000313" key="21">
    <source>
        <dbReference type="Proteomes" id="UP000031443"/>
    </source>
</evidence>
<evidence type="ECO:0000256" key="2">
    <source>
        <dbReference type="ARBA" id="ARBA00004613"/>
    </source>
</evidence>
<dbReference type="PROSITE" id="PS52035">
    <property type="entry name" value="PEPTIDASE_M14"/>
    <property type="match status" value="1"/>
</dbReference>
<evidence type="ECO:0000256" key="11">
    <source>
        <dbReference type="ARBA" id="ARBA00023049"/>
    </source>
</evidence>
<evidence type="ECO:0000256" key="1">
    <source>
        <dbReference type="ARBA" id="ARBA00001947"/>
    </source>
</evidence>
<keyword evidence="10" id="KW-0862">Zinc</keyword>
<evidence type="ECO:0000256" key="12">
    <source>
        <dbReference type="ARBA" id="ARBA00023145"/>
    </source>
</evidence>
<comment type="similarity">
    <text evidence="3 17">Belongs to the peptidase M14 family.</text>
</comment>
<dbReference type="InterPro" id="IPR000834">
    <property type="entry name" value="Peptidase_M14"/>
</dbReference>
<evidence type="ECO:0000256" key="6">
    <source>
        <dbReference type="ARBA" id="ARBA00022670"/>
    </source>
</evidence>
<evidence type="ECO:0000313" key="20">
    <source>
        <dbReference type="EMBL" id="EMP23901.1"/>
    </source>
</evidence>
<accession>M7AG89</accession>
<dbReference type="PRINTS" id="PR00765">
    <property type="entry name" value="CRBOXYPTASEA"/>
</dbReference>
<evidence type="ECO:0000256" key="17">
    <source>
        <dbReference type="PROSITE-ProRule" id="PRU01379"/>
    </source>
</evidence>